<evidence type="ECO:0008006" key="3">
    <source>
        <dbReference type="Google" id="ProtNLM"/>
    </source>
</evidence>
<accession>A0A3N4LA04</accession>
<proteinExistence type="predicted"/>
<keyword evidence="2" id="KW-1185">Reference proteome</keyword>
<dbReference type="Proteomes" id="UP000267821">
    <property type="component" value="Unassembled WGS sequence"/>
</dbReference>
<evidence type="ECO:0000313" key="2">
    <source>
        <dbReference type="Proteomes" id="UP000267821"/>
    </source>
</evidence>
<feature type="non-terminal residue" evidence="1">
    <location>
        <position position="1"/>
    </location>
</feature>
<dbReference type="EMBL" id="ML121647">
    <property type="protein sequence ID" value="RPB18299.1"/>
    <property type="molecule type" value="Genomic_DNA"/>
</dbReference>
<dbReference type="OrthoDB" id="5289248at2759"/>
<evidence type="ECO:0000313" key="1">
    <source>
        <dbReference type="EMBL" id="RPB18299.1"/>
    </source>
</evidence>
<reference evidence="1 2" key="1">
    <citation type="journal article" date="2018" name="Nat. Ecol. Evol.">
        <title>Pezizomycetes genomes reveal the molecular basis of ectomycorrhizal truffle lifestyle.</title>
        <authorList>
            <person name="Murat C."/>
            <person name="Payen T."/>
            <person name="Noel B."/>
            <person name="Kuo A."/>
            <person name="Morin E."/>
            <person name="Chen J."/>
            <person name="Kohler A."/>
            <person name="Krizsan K."/>
            <person name="Balestrini R."/>
            <person name="Da Silva C."/>
            <person name="Montanini B."/>
            <person name="Hainaut M."/>
            <person name="Levati E."/>
            <person name="Barry K.W."/>
            <person name="Belfiori B."/>
            <person name="Cichocki N."/>
            <person name="Clum A."/>
            <person name="Dockter R.B."/>
            <person name="Fauchery L."/>
            <person name="Guy J."/>
            <person name="Iotti M."/>
            <person name="Le Tacon F."/>
            <person name="Lindquist E.A."/>
            <person name="Lipzen A."/>
            <person name="Malagnac F."/>
            <person name="Mello A."/>
            <person name="Molinier V."/>
            <person name="Miyauchi S."/>
            <person name="Poulain J."/>
            <person name="Riccioni C."/>
            <person name="Rubini A."/>
            <person name="Sitrit Y."/>
            <person name="Splivallo R."/>
            <person name="Traeger S."/>
            <person name="Wang M."/>
            <person name="Zifcakova L."/>
            <person name="Wipf D."/>
            <person name="Zambonelli A."/>
            <person name="Paolocci F."/>
            <person name="Nowrousian M."/>
            <person name="Ottonello S."/>
            <person name="Baldrian P."/>
            <person name="Spatafora J.W."/>
            <person name="Henrissat B."/>
            <person name="Nagy L.G."/>
            <person name="Aury J.M."/>
            <person name="Wincker P."/>
            <person name="Grigoriev I.V."/>
            <person name="Bonfante P."/>
            <person name="Martin F.M."/>
        </authorList>
    </citation>
    <scope>NUCLEOTIDE SEQUENCE [LARGE SCALE GENOMIC DNA]</scope>
    <source>
        <strain evidence="1 2">ATCC MYA-4762</strain>
    </source>
</reference>
<organism evidence="1 2">
    <name type="scientific">Terfezia boudieri ATCC MYA-4762</name>
    <dbReference type="NCBI Taxonomy" id="1051890"/>
    <lineage>
        <taxon>Eukaryota</taxon>
        <taxon>Fungi</taxon>
        <taxon>Dikarya</taxon>
        <taxon>Ascomycota</taxon>
        <taxon>Pezizomycotina</taxon>
        <taxon>Pezizomycetes</taxon>
        <taxon>Pezizales</taxon>
        <taxon>Pezizaceae</taxon>
        <taxon>Terfezia</taxon>
    </lineage>
</organism>
<protein>
    <recommendedName>
        <fullName evidence="3">DDE Tnp4 domain-containing protein</fullName>
    </recommendedName>
</protein>
<sequence length="64" mass="7332">LWKESEIESILRQTFALVESEDILYLYGDPVYALSYGIIGPYRATLTHALTPYEQALNVKMSSY</sequence>
<name>A0A3N4LA04_9PEZI</name>
<gene>
    <name evidence="1" type="ORF">L211DRAFT_797499</name>
</gene>
<dbReference type="InParanoid" id="A0A3N4LA04"/>
<dbReference type="AlphaFoldDB" id="A0A3N4LA04"/>